<evidence type="ECO:0000256" key="1">
    <source>
        <dbReference type="SAM" id="MobiDB-lite"/>
    </source>
</evidence>
<evidence type="ECO:0000313" key="2">
    <source>
        <dbReference type="Proteomes" id="UP000038045"/>
    </source>
</evidence>
<dbReference type="AlphaFoldDB" id="A0A0N4ZEK3"/>
<feature type="region of interest" description="Disordered" evidence="1">
    <location>
        <begin position="163"/>
        <end position="187"/>
    </location>
</feature>
<evidence type="ECO:0000313" key="3">
    <source>
        <dbReference type="WBParaSite" id="PTRK_0000610200.1"/>
    </source>
</evidence>
<feature type="compositionally biased region" description="Basic and acidic residues" evidence="1">
    <location>
        <begin position="170"/>
        <end position="179"/>
    </location>
</feature>
<dbReference type="Proteomes" id="UP000038045">
    <property type="component" value="Unplaced"/>
</dbReference>
<protein>
    <submittedName>
        <fullName evidence="3">Uncharacterized protein</fullName>
    </submittedName>
</protein>
<sequence length="318" mass="37286">MYQESSSRMMLPYQHRNVMRLEVTKVNIGGEIIDIPTAMLENANLFCSIFTKTIFNSLPLHRRQYLCNFLPKVNGHVMLDEQLTNAFSKDPVFNFPNTFEKIRYKIKNNHFDPMYIQRSLRLHETRRVMYDHFQRQYNINMLKKLMLSRHEILEKAYLSIDGNQPSISNNKKEQKKNDNIENNIKKRAGVRVRKMLEEVKKQAKDPNPLSSDDEEIVIEKKKVVKSKSTLYNSKLNDIDLHEPCETLTIKKMLKDYKRLKEYHPDSPSLDTEGITLFDVYGRAGLSTQLEKNFGSVQKVRNEKKLKLPFIAAGRGTKK</sequence>
<keyword evidence="2" id="KW-1185">Reference proteome</keyword>
<name>A0A0N4ZEK3_PARTI</name>
<proteinExistence type="predicted"/>
<organism evidence="2 3">
    <name type="scientific">Parastrongyloides trichosuri</name>
    <name type="common">Possum-specific nematode worm</name>
    <dbReference type="NCBI Taxonomy" id="131310"/>
    <lineage>
        <taxon>Eukaryota</taxon>
        <taxon>Metazoa</taxon>
        <taxon>Ecdysozoa</taxon>
        <taxon>Nematoda</taxon>
        <taxon>Chromadorea</taxon>
        <taxon>Rhabditida</taxon>
        <taxon>Tylenchina</taxon>
        <taxon>Panagrolaimomorpha</taxon>
        <taxon>Strongyloidoidea</taxon>
        <taxon>Strongyloididae</taxon>
        <taxon>Parastrongyloides</taxon>
    </lineage>
</organism>
<accession>A0A0N4ZEK3</accession>
<dbReference type="WBParaSite" id="PTRK_0000610200.1">
    <property type="protein sequence ID" value="PTRK_0000610200.1"/>
    <property type="gene ID" value="PTRK_0000610200"/>
</dbReference>
<reference evidence="3" key="1">
    <citation type="submission" date="2017-02" db="UniProtKB">
        <authorList>
            <consortium name="WormBaseParasite"/>
        </authorList>
    </citation>
    <scope>IDENTIFICATION</scope>
</reference>
<dbReference type="STRING" id="131310.A0A0N4ZEK3"/>